<dbReference type="Gene3D" id="1.10.530.10">
    <property type="match status" value="1"/>
</dbReference>
<evidence type="ECO:0000256" key="2">
    <source>
        <dbReference type="ARBA" id="ARBA00022729"/>
    </source>
</evidence>
<evidence type="ECO:0000256" key="1">
    <source>
        <dbReference type="ARBA" id="ARBA00004339"/>
    </source>
</evidence>
<dbReference type="GO" id="GO:0008933">
    <property type="term" value="F:peptidoglycan lytic transglycosylase activity"/>
    <property type="evidence" value="ECO:0007669"/>
    <property type="project" value="TreeGrafter"/>
</dbReference>
<dbReference type="SUPFAM" id="SSF53850">
    <property type="entry name" value="Periplasmic binding protein-like II"/>
    <property type="match status" value="1"/>
</dbReference>
<sequence>MVTQARVMTLGQWLGAHLWRRPERLLLLILLVLGGGVWLRHSEHPPDPGEQTLEEAPVLPPLTALGSLPELVVATRRAPGSYWTEPDGRTLGIEHDLALGLGAFLGKPVHFLVLDDQEQVVRALRTGKAHFAALPEGGKESTAQGFLFTPPYYHSRFQIVFNASRQSAPHSLADLVKDPLTLVHNPQMEAQLQNLRTQVPGLRWKWAPRGMGEEDLLRQVYEGQVEYAVGASEEIALAQNDYPDLAVAFGIGQEIPLAWAFPVGSSLLYEAALHFMEGFRNSGGLAQVVERYYGSVGALSHDDALEFLQKRVIRLPNLSPIFRAAERLSGLDWRLLAALSFQESRWNNQAVSPTGVRGLMMLTADTADHLGVTDRLDPNQAVPAAARYLAQIRNELPLSIEEPDRTWIALATYNVGQAHVEDARRLARQKGLDDRTWNALRQTLPLLAEPRYYEKVRYGFARGGEPVRLVENVRSYYDVLVHTEPNSRVFPGMSHGPIRFSPPM</sequence>
<evidence type="ECO:0000313" key="5">
    <source>
        <dbReference type="EMBL" id="VAY87670.1"/>
    </source>
</evidence>
<evidence type="ECO:0000256" key="3">
    <source>
        <dbReference type="ARBA" id="ARBA00023237"/>
    </source>
</evidence>
<dbReference type="Pfam" id="PF01464">
    <property type="entry name" value="SLT"/>
    <property type="match status" value="1"/>
</dbReference>
<dbReference type="CDD" id="cd13403">
    <property type="entry name" value="MLTF-like"/>
    <property type="match status" value="1"/>
</dbReference>
<dbReference type="Gene3D" id="3.40.190.10">
    <property type="entry name" value="Periplasmic binding protein-like II"/>
    <property type="match status" value="2"/>
</dbReference>
<feature type="domain" description="Solute-binding protein family 3/N-terminal" evidence="4">
    <location>
        <begin position="70"/>
        <end position="296"/>
    </location>
</feature>
<organism evidence="5">
    <name type="scientific">mine drainage metagenome</name>
    <dbReference type="NCBI Taxonomy" id="410659"/>
    <lineage>
        <taxon>unclassified sequences</taxon>
        <taxon>metagenomes</taxon>
        <taxon>ecological metagenomes</taxon>
    </lineage>
</organism>
<keyword evidence="2" id="KW-0732">Signal</keyword>
<dbReference type="CDD" id="cd01009">
    <property type="entry name" value="PBP2_YfhD_N"/>
    <property type="match status" value="1"/>
</dbReference>
<protein>
    <submittedName>
        <fullName evidence="5">Membrane-bound lytic murein transglycosylase F</fullName>
    </submittedName>
</protein>
<dbReference type="InterPro" id="IPR023346">
    <property type="entry name" value="Lysozyme-like_dom_sf"/>
</dbReference>
<reference evidence="5" key="1">
    <citation type="submission" date="2018-10" db="EMBL/GenBank/DDBJ databases">
        <authorList>
            <person name="Plewniak F."/>
        </authorList>
    </citation>
    <scope>NUCLEOTIDE SEQUENCE</scope>
</reference>
<name>A0A3P3ZN23_9ZZZZ</name>
<dbReference type="SMART" id="SM00062">
    <property type="entry name" value="PBPb"/>
    <property type="match status" value="1"/>
</dbReference>
<dbReference type="EMBL" id="UOYP01000145">
    <property type="protein sequence ID" value="VAY87670.1"/>
    <property type="molecule type" value="Genomic_DNA"/>
</dbReference>
<dbReference type="GO" id="GO:0009279">
    <property type="term" value="C:cell outer membrane"/>
    <property type="evidence" value="ECO:0007669"/>
    <property type="project" value="UniProtKB-SubCell"/>
</dbReference>
<dbReference type="SUPFAM" id="SSF53955">
    <property type="entry name" value="Lysozyme-like"/>
    <property type="match status" value="1"/>
</dbReference>
<dbReference type="InterPro" id="IPR001638">
    <property type="entry name" value="Solute-binding_3/MltF_N"/>
</dbReference>
<evidence type="ECO:0000259" key="4">
    <source>
        <dbReference type="SMART" id="SM00062"/>
    </source>
</evidence>
<dbReference type="InterPro" id="IPR008258">
    <property type="entry name" value="Transglycosylase_SLT_dom_1"/>
</dbReference>
<keyword evidence="3" id="KW-0998">Cell outer membrane</keyword>
<dbReference type="PANTHER" id="PTHR35936">
    <property type="entry name" value="MEMBRANE-BOUND LYTIC MUREIN TRANSGLYCOSYLASE F"/>
    <property type="match status" value="1"/>
</dbReference>
<dbReference type="PANTHER" id="PTHR35936:SF32">
    <property type="entry name" value="MEMBRANE-BOUND LYTIC MUREIN TRANSGLYCOSYLASE F"/>
    <property type="match status" value="1"/>
</dbReference>
<keyword evidence="3" id="KW-0472">Membrane</keyword>
<proteinExistence type="predicted"/>
<comment type="subcellular location">
    <subcellularLocation>
        <location evidence="1">Cell outer membrane</location>
        <topology evidence="1">Peripheral membrane protein</topology>
    </subcellularLocation>
</comment>
<dbReference type="NCBIfam" id="NF008112">
    <property type="entry name" value="PRK10859.1"/>
    <property type="match status" value="1"/>
</dbReference>
<dbReference type="GO" id="GO:0009253">
    <property type="term" value="P:peptidoglycan catabolic process"/>
    <property type="evidence" value="ECO:0007669"/>
    <property type="project" value="TreeGrafter"/>
</dbReference>
<accession>A0A3P3ZN23</accession>
<dbReference type="AlphaFoldDB" id="A0A3P3ZN23"/>
<gene>
    <name evidence="5" type="primary">mltF</name>
    <name evidence="5" type="ORF">CARN8_2290009</name>
</gene>